<organism evidence="1 2">
    <name type="scientific">Coemansia helicoidea</name>
    <dbReference type="NCBI Taxonomy" id="1286919"/>
    <lineage>
        <taxon>Eukaryota</taxon>
        <taxon>Fungi</taxon>
        <taxon>Fungi incertae sedis</taxon>
        <taxon>Zoopagomycota</taxon>
        <taxon>Kickxellomycotina</taxon>
        <taxon>Kickxellomycetes</taxon>
        <taxon>Kickxellales</taxon>
        <taxon>Kickxellaceae</taxon>
        <taxon>Coemansia</taxon>
    </lineage>
</organism>
<evidence type="ECO:0000313" key="2">
    <source>
        <dbReference type="Proteomes" id="UP001140087"/>
    </source>
</evidence>
<sequence length="265" mass="27904">LCRYMAELLVRKWRRMDARAKTAWTLSELEGAFVLGAFLEASLAGEGPDPAATVRALGDRDALGSHVADLLELVAAELRARMTPDEWLNREQQLREGCHFGWVRPGVPQQASLLLAARPRRSHAAGSSGRSITAIRQKAAARAAPPGLSRLVRGRPKPAAAQGGPGDLAAALGTGTGGSAETSDGSDSGDGTDSDNDSDGSAASGDSDGSSSDGGSFVVSDSDDSGRRRRSQKRRSAQIDGPQTKRAARPQNARQRIAERLKLKL</sequence>
<evidence type="ECO:0000313" key="1">
    <source>
        <dbReference type="EMBL" id="KAJ2796645.1"/>
    </source>
</evidence>
<name>A0ACC1KX86_9FUNG</name>
<proteinExistence type="predicted"/>
<dbReference type="Proteomes" id="UP001140087">
    <property type="component" value="Unassembled WGS sequence"/>
</dbReference>
<accession>A0ACC1KX86</accession>
<reference evidence="1" key="1">
    <citation type="submission" date="2022-07" db="EMBL/GenBank/DDBJ databases">
        <title>Phylogenomic reconstructions and comparative analyses of Kickxellomycotina fungi.</title>
        <authorList>
            <person name="Reynolds N.K."/>
            <person name="Stajich J.E."/>
            <person name="Barry K."/>
            <person name="Grigoriev I.V."/>
            <person name="Crous P."/>
            <person name="Smith M.E."/>
        </authorList>
    </citation>
    <scope>NUCLEOTIDE SEQUENCE</scope>
    <source>
        <strain evidence="1">BCRC 34780</strain>
    </source>
</reference>
<feature type="non-terminal residue" evidence="1">
    <location>
        <position position="1"/>
    </location>
</feature>
<gene>
    <name evidence="1" type="ORF">H4R21_004630</name>
</gene>
<protein>
    <submittedName>
        <fullName evidence="1">Uncharacterized protein</fullName>
    </submittedName>
</protein>
<dbReference type="EMBL" id="JANBUN010001811">
    <property type="protein sequence ID" value="KAJ2796645.1"/>
    <property type="molecule type" value="Genomic_DNA"/>
</dbReference>
<keyword evidence="2" id="KW-1185">Reference proteome</keyword>
<comment type="caution">
    <text evidence="1">The sequence shown here is derived from an EMBL/GenBank/DDBJ whole genome shotgun (WGS) entry which is preliminary data.</text>
</comment>